<feature type="region of interest" description="Disordered" evidence="1">
    <location>
        <begin position="130"/>
        <end position="171"/>
    </location>
</feature>
<accession>A0A0D1WRT0</accession>
<dbReference type="HOGENOM" id="CLU_376839_0_0_1"/>
<evidence type="ECO:0000256" key="1">
    <source>
        <dbReference type="SAM" id="MobiDB-lite"/>
    </source>
</evidence>
<reference evidence="2 3" key="1">
    <citation type="submission" date="2015-01" db="EMBL/GenBank/DDBJ databases">
        <title>The Genome Sequence of Exophiala sideris CBS121828.</title>
        <authorList>
            <consortium name="The Broad Institute Genomics Platform"/>
            <person name="Cuomo C."/>
            <person name="de Hoog S."/>
            <person name="Gorbushina A."/>
            <person name="Stielow B."/>
            <person name="Teixiera M."/>
            <person name="Abouelleil A."/>
            <person name="Chapman S.B."/>
            <person name="Priest M."/>
            <person name="Young S.K."/>
            <person name="Wortman J."/>
            <person name="Nusbaum C."/>
            <person name="Birren B."/>
        </authorList>
    </citation>
    <scope>NUCLEOTIDE SEQUENCE [LARGE SCALE GENOMIC DNA]</scope>
    <source>
        <strain evidence="2 3">CBS 121828</strain>
    </source>
</reference>
<protein>
    <submittedName>
        <fullName evidence="2">Uncharacterized protein</fullName>
    </submittedName>
</protein>
<gene>
    <name evidence="2" type="ORF">PV11_09561</name>
</gene>
<dbReference type="STRING" id="1016849.A0A0D1WRT0"/>
<evidence type="ECO:0000313" key="3">
    <source>
        <dbReference type="Proteomes" id="UP000053599"/>
    </source>
</evidence>
<sequence length="793" mass="91144">MDRSIQVRVMMHCMCVVWRPSQRVTRIQPTETDLRCRQCSFLDCKQCFFWHGSQAFSASLRSRSAAHLLCLCVWHCPYCPVRNMDLPIAMATRPSELKSLFDLDLDSDLSDPPSDLDNMDFSINDGVEQMELDDPSLKRKSTATSHSENTSMIDLSNEQTSHPNPAKRQRLSYQSHVPSQTLVPSQPVIPSQALVPYRSLVRIEDFPNEILQRIAFELEDPQDLTTFALLCKKTADAVMPDTSAVYKARFLSEYDHPCFSNEKEEKYCFAYKMRTLTLKRFVAFDDPDDKRLPEQLEALRLMVVETYFQLAKHLPPPTVSFNLARFADVKSGWMATFLSCPFYPTKPRSRYGDIHHLFTALQLVLSHLLLSPASDMAYKVPTSRQNYNVDMVYNWGFEFETLYRKFQGQFVLDTYELLHIRNFWHRHLIDYPPGEAKEDFIKRSSNTFEHTYAKMARELWAVGITAKPWDKFLEDGLPKEIPLVWYGHYSCARPWPKKSIDLAEMQSVAEDWTSVDPLKLDLTTNIIAATKGATDAAINDARDGFWPESFSNIPVFAETIPQFGPRAFIKGIAQFVDNKTDSMAELVATRPPQPNRQQAILYTSNLPKYHSYLSLRIRGVIHPIAAQPEPEPDVQGQGDDKSIPGWNRIVMVMYKPSTEYLIRVLEYADGDYGGAFGPALANLNRDHMTDEEIEAELMNHLDQKLAAHPARRDGIDRDKIEQMEEKYQKSKDMSWDDIEYAYAYEGVMLPGGKIMMGRWWRCANWGEGEGCEVVEEDNGHRKLERGPFVFWAA</sequence>
<dbReference type="EMBL" id="KN846954">
    <property type="protein sequence ID" value="KIV77781.1"/>
    <property type="molecule type" value="Genomic_DNA"/>
</dbReference>
<dbReference type="OrthoDB" id="6339427at2759"/>
<feature type="compositionally biased region" description="Polar residues" evidence="1">
    <location>
        <begin position="142"/>
        <end position="163"/>
    </location>
</feature>
<evidence type="ECO:0000313" key="2">
    <source>
        <dbReference type="EMBL" id="KIV77781.1"/>
    </source>
</evidence>
<dbReference type="Proteomes" id="UP000053599">
    <property type="component" value="Unassembled WGS sequence"/>
</dbReference>
<proteinExistence type="predicted"/>
<dbReference type="AlphaFoldDB" id="A0A0D1WRT0"/>
<organism evidence="2 3">
    <name type="scientific">Exophiala sideris</name>
    <dbReference type="NCBI Taxonomy" id="1016849"/>
    <lineage>
        <taxon>Eukaryota</taxon>
        <taxon>Fungi</taxon>
        <taxon>Dikarya</taxon>
        <taxon>Ascomycota</taxon>
        <taxon>Pezizomycotina</taxon>
        <taxon>Eurotiomycetes</taxon>
        <taxon>Chaetothyriomycetidae</taxon>
        <taxon>Chaetothyriales</taxon>
        <taxon>Herpotrichiellaceae</taxon>
        <taxon>Exophiala</taxon>
    </lineage>
</organism>
<name>A0A0D1WRT0_9EURO</name>